<dbReference type="Pfam" id="PF02826">
    <property type="entry name" value="2-Hacid_dh_C"/>
    <property type="match status" value="1"/>
</dbReference>
<feature type="domain" description="D-isomer specific 2-hydroxyacid dehydrogenase NAD-binding" evidence="6">
    <location>
        <begin position="109"/>
        <end position="289"/>
    </location>
</feature>
<protein>
    <submittedName>
        <fullName evidence="7">D-2-hydroxyacid dehydrogenase</fullName>
    </submittedName>
</protein>
<evidence type="ECO:0000259" key="6">
    <source>
        <dbReference type="Pfam" id="PF02826"/>
    </source>
</evidence>
<dbReference type="PANTHER" id="PTHR43761:SF1">
    <property type="entry name" value="D-ISOMER SPECIFIC 2-HYDROXYACID DEHYDROGENASE CATALYTIC DOMAIN-CONTAINING PROTEIN-RELATED"/>
    <property type="match status" value="1"/>
</dbReference>
<organism evidence="7 8">
    <name type="scientific">Tamlana crocina</name>
    <dbReference type="NCBI Taxonomy" id="393006"/>
    <lineage>
        <taxon>Bacteria</taxon>
        <taxon>Pseudomonadati</taxon>
        <taxon>Bacteroidota</taxon>
        <taxon>Flavobacteriia</taxon>
        <taxon>Flavobacteriales</taxon>
        <taxon>Flavobacteriaceae</taxon>
        <taxon>Tamlana</taxon>
    </lineage>
</organism>
<dbReference type="RefSeq" id="WP_167918874.1">
    <property type="nucleotide sequence ID" value="NZ_JAAVJS010000019.1"/>
</dbReference>
<dbReference type="InterPro" id="IPR006139">
    <property type="entry name" value="D-isomer_2_OHA_DH_cat_dom"/>
</dbReference>
<dbReference type="InterPro" id="IPR036291">
    <property type="entry name" value="NAD(P)-bd_dom_sf"/>
</dbReference>
<comment type="caution">
    <text evidence="7">The sequence shown here is derived from an EMBL/GenBank/DDBJ whole genome shotgun (WGS) entry which is preliminary data.</text>
</comment>
<proteinExistence type="inferred from homology"/>
<keyword evidence="3" id="KW-0520">NAD</keyword>
<dbReference type="InterPro" id="IPR050418">
    <property type="entry name" value="D-iso_2-hydroxyacid_DH_PdxB"/>
</dbReference>
<dbReference type="InterPro" id="IPR029752">
    <property type="entry name" value="D-isomer_DH_CS1"/>
</dbReference>
<dbReference type="EMBL" id="JAAVJS010000019">
    <property type="protein sequence ID" value="NJX16356.1"/>
    <property type="molecule type" value="Genomic_DNA"/>
</dbReference>
<dbReference type="InterPro" id="IPR006140">
    <property type="entry name" value="D-isomer_DH_NAD-bd"/>
</dbReference>
<dbReference type="InterPro" id="IPR029753">
    <property type="entry name" value="D-isomer_DH_CS"/>
</dbReference>
<evidence type="ECO:0000256" key="2">
    <source>
        <dbReference type="ARBA" id="ARBA00023002"/>
    </source>
</evidence>
<dbReference type="PROSITE" id="PS00671">
    <property type="entry name" value="D_2_HYDROXYACID_DH_3"/>
    <property type="match status" value="1"/>
</dbReference>
<comment type="similarity">
    <text evidence="1 4">Belongs to the D-isomer specific 2-hydroxyacid dehydrogenase family.</text>
</comment>
<dbReference type="PANTHER" id="PTHR43761">
    <property type="entry name" value="D-ISOMER SPECIFIC 2-HYDROXYACID DEHYDROGENASE FAMILY PROTEIN (AFU_ORTHOLOGUE AFUA_1G13630)"/>
    <property type="match status" value="1"/>
</dbReference>
<dbReference type="PROSITE" id="PS00065">
    <property type="entry name" value="D_2_HYDROXYACID_DH_1"/>
    <property type="match status" value="1"/>
</dbReference>
<evidence type="ECO:0000256" key="3">
    <source>
        <dbReference type="ARBA" id="ARBA00023027"/>
    </source>
</evidence>
<accession>A0ABX1DGE9</accession>
<dbReference type="SUPFAM" id="SSF51735">
    <property type="entry name" value="NAD(P)-binding Rossmann-fold domains"/>
    <property type="match status" value="1"/>
</dbReference>
<evidence type="ECO:0000256" key="1">
    <source>
        <dbReference type="ARBA" id="ARBA00005854"/>
    </source>
</evidence>
<dbReference type="CDD" id="cd12162">
    <property type="entry name" value="2-Hacid_dh_4"/>
    <property type="match status" value="1"/>
</dbReference>
<evidence type="ECO:0000313" key="7">
    <source>
        <dbReference type="EMBL" id="NJX16356.1"/>
    </source>
</evidence>
<keyword evidence="2 4" id="KW-0560">Oxidoreductase</keyword>
<evidence type="ECO:0000256" key="4">
    <source>
        <dbReference type="RuleBase" id="RU003719"/>
    </source>
</evidence>
<evidence type="ECO:0000259" key="5">
    <source>
        <dbReference type="Pfam" id="PF00389"/>
    </source>
</evidence>
<sequence length="320" mass="35528">MKIVVLDGFTLNPGDLNWNGIKQFGELTVFDRTPCNDEDIINNIGDSKIIFTNKTPINRSVIDSCPNLEYIGVLATGFNIIDIEYAKQKNITVTNVPDYSSTAVAQFTLALLLEMCHHIGEHNNAVKNGDWISSKDFSFWNYPLIELAGKTMGIIGFGKIGKATAKLALAFGLKIKVYNRTVYSEFENDHLKFVSLEELLNTSDIISLHCPLTSETENLINQSSIKKMKDGAMLINTSRGPLINENDLVEALNNRKLSAAALDVISSEPMKENNPLLKARNCIITPHIAWAPKEARTRLMQTTIENLAAYIEGNPKNVVN</sequence>
<dbReference type="SUPFAM" id="SSF52283">
    <property type="entry name" value="Formate/glycerate dehydrogenase catalytic domain-like"/>
    <property type="match status" value="1"/>
</dbReference>
<gene>
    <name evidence="7" type="ORF">HC176_12745</name>
</gene>
<dbReference type="Pfam" id="PF00389">
    <property type="entry name" value="2-Hacid_dh"/>
    <property type="match status" value="1"/>
</dbReference>
<evidence type="ECO:0000313" key="8">
    <source>
        <dbReference type="Proteomes" id="UP000760545"/>
    </source>
</evidence>
<keyword evidence="8" id="KW-1185">Reference proteome</keyword>
<name>A0ABX1DGE9_9FLAO</name>
<dbReference type="Proteomes" id="UP000760545">
    <property type="component" value="Unassembled WGS sequence"/>
</dbReference>
<feature type="domain" description="D-isomer specific 2-hydroxyacid dehydrogenase catalytic" evidence="5">
    <location>
        <begin position="23"/>
        <end position="320"/>
    </location>
</feature>
<dbReference type="PROSITE" id="PS00670">
    <property type="entry name" value="D_2_HYDROXYACID_DH_2"/>
    <property type="match status" value="1"/>
</dbReference>
<dbReference type="Gene3D" id="3.40.50.720">
    <property type="entry name" value="NAD(P)-binding Rossmann-like Domain"/>
    <property type="match status" value="2"/>
</dbReference>
<reference evidence="7 8" key="1">
    <citation type="submission" date="2020-03" db="EMBL/GenBank/DDBJ databases">
        <title>Tamlana sp. nov, isolated from XXX.</title>
        <authorList>
            <person name="Cao W.R."/>
        </authorList>
    </citation>
    <scope>NUCLEOTIDE SEQUENCE [LARGE SCALE GENOMIC DNA]</scope>
    <source>
        <strain evidence="7 8">HST1-43</strain>
    </source>
</reference>